<dbReference type="InterPro" id="IPR050710">
    <property type="entry name" value="Band7/mec-2_domain"/>
</dbReference>
<feature type="transmembrane region" description="Helical" evidence="4">
    <location>
        <begin position="6"/>
        <end position="23"/>
    </location>
</feature>
<dbReference type="CDD" id="cd08829">
    <property type="entry name" value="SPFH_paraslipin"/>
    <property type="match status" value="1"/>
</dbReference>
<dbReference type="PANTHER" id="PTHR43327:SF10">
    <property type="entry name" value="STOMATIN-LIKE PROTEIN 2, MITOCHONDRIAL"/>
    <property type="match status" value="1"/>
</dbReference>
<dbReference type="AlphaFoldDB" id="A0A532UPT8"/>
<reference evidence="6 7" key="1">
    <citation type="submission" date="2017-06" db="EMBL/GenBank/DDBJ databases">
        <title>Novel microbial phyla capable of carbon fixation and sulfur reduction in deep-sea sediments.</title>
        <authorList>
            <person name="Huang J."/>
            <person name="Baker B."/>
            <person name="Wang Y."/>
        </authorList>
    </citation>
    <scope>NUCLEOTIDE SEQUENCE [LARGE SCALE GENOMIC DNA]</scope>
    <source>
        <strain evidence="6">B3_LCP</strain>
    </source>
</reference>
<keyword evidence="4" id="KW-1133">Transmembrane helix</keyword>
<dbReference type="SUPFAM" id="SSF117892">
    <property type="entry name" value="Band 7/SPFH domain"/>
    <property type="match status" value="1"/>
</dbReference>
<dbReference type="Proteomes" id="UP000319619">
    <property type="component" value="Unassembled WGS sequence"/>
</dbReference>
<dbReference type="EMBL" id="NJBN01000014">
    <property type="protein sequence ID" value="TKJ36949.1"/>
    <property type="molecule type" value="Genomic_DNA"/>
</dbReference>
<evidence type="ECO:0000313" key="6">
    <source>
        <dbReference type="EMBL" id="TKJ36949.1"/>
    </source>
</evidence>
<dbReference type="InterPro" id="IPR018080">
    <property type="entry name" value="Band_7/stomatin-like_CS"/>
</dbReference>
<keyword evidence="4" id="KW-0472">Membrane</keyword>
<sequence>MDPVLIINIAIAILVIIIALSGIKQIQQGQAAVIERLGKYHKTLEAGLSFIIPFFDRQKFVRNVNARPHELANNRIDLREQIMDIPEQEVISKDNIRMQVDTLVFFQIVEPYKAVYEISSPVKGIQQLSQTTIRNIFGEMDLDTSLSARESINDRLRSILDEATDKWGIKVLRVEIQDIIPPIELKEAMQKQMIAERERRAKVTLAEAEKQERILTAEGQRQKQILEAEGENQAVILKAEAERKKKILEAEGQSKSIQMVQEATAKGLDAVRVVLGKAEGIQGVVLIETLKAQQEIAKALASGENSKFFLPNDLAGLFGAIGGIKEVLDLSKDISAKQPKK</sequence>
<dbReference type="Gene3D" id="3.30.479.30">
    <property type="entry name" value="Band 7 domain"/>
    <property type="match status" value="1"/>
</dbReference>
<dbReference type="PROSITE" id="PS01270">
    <property type="entry name" value="BAND_7"/>
    <property type="match status" value="1"/>
</dbReference>
<dbReference type="InterPro" id="IPR036013">
    <property type="entry name" value="Band_7/SPFH_dom_sf"/>
</dbReference>
<evidence type="ECO:0000259" key="5">
    <source>
        <dbReference type="SMART" id="SM00244"/>
    </source>
</evidence>
<evidence type="ECO:0000256" key="3">
    <source>
        <dbReference type="ARBA" id="ARBA00017055"/>
    </source>
</evidence>
<evidence type="ECO:0000256" key="4">
    <source>
        <dbReference type="SAM" id="Phobius"/>
    </source>
</evidence>
<comment type="subcellular location">
    <subcellularLocation>
        <location evidence="1">Membrane</location>
        <topology evidence="1">Single-pass membrane protein</topology>
    </subcellularLocation>
</comment>
<feature type="domain" description="Band 7" evidence="5">
    <location>
        <begin position="21"/>
        <end position="193"/>
    </location>
</feature>
<evidence type="ECO:0000256" key="1">
    <source>
        <dbReference type="ARBA" id="ARBA00004167"/>
    </source>
</evidence>
<name>A0A532UPT8_UNCL8</name>
<protein>
    <recommendedName>
        <fullName evidence="3">Protein QmcA</fullName>
    </recommendedName>
</protein>
<dbReference type="FunFam" id="3.30.479.30:FF:000004">
    <property type="entry name" value="Putative membrane protease family, stomatin"/>
    <property type="match status" value="1"/>
</dbReference>
<proteinExistence type="inferred from homology"/>
<evidence type="ECO:0000313" key="7">
    <source>
        <dbReference type="Proteomes" id="UP000319619"/>
    </source>
</evidence>
<dbReference type="InterPro" id="IPR001107">
    <property type="entry name" value="Band_7"/>
</dbReference>
<dbReference type="PANTHER" id="PTHR43327">
    <property type="entry name" value="STOMATIN-LIKE PROTEIN 2, MITOCHONDRIAL"/>
    <property type="match status" value="1"/>
</dbReference>
<dbReference type="Pfam" id="PF01145">
    <property type="entry name" value="Band_7"/>
    <property type="match status" value="1"/>
</dbReference>
<keyword evidence="4" id="KW-0812">Transmembrane</keyword>
<comment type="caution">
    <text evidence="6">The sequence shown here is derived from an EMBL/GenBank/DDBJ whole genome shotgun (WGS) entry which is preliminary data.</text>
</comment>
<accession>A0A532UPT8</accession>
<organism evidence="6 7">
    <name type="scientific">candidate division LCP-89 bacterium B3_LCP</name>
    <dbReference type="NCBI Taxonomy" id="2012998"/>
    <lineage>
        <taxon>Bacteria</taxon>
        <taxon>Pseudomonadati</taxon>
        <taxon>Bacteria division LCP-89</taxon>
    </lineage>
</organism>
<comment type="similarity">
    <text evidence="2">Belongs to the band 7/mec-2 family.</text>
</comment>
<evidence type="ECO:0000256" key="2">
    <source>
        <dbReference type="ARBA" id="ARBA00008164"/>
    </source>
</evidence>
<dbReference type="GO" id="GO:0098552">
    <property type="term" value="C:side of membrane"/>
    <property type="evidence" value="ECO:0007669"/>
    <property type="project" value="UniProtKB-ARBA"/>
</dbReference>
<dbReference type="SMART" id="SM00244">
    <property type="entry name" value="PHB"/>
    <property type="match status" value="1"/>
</dbReference>
<gene>
    <name evidence="6" type="ORF">CEE37_14395</name>
</gene>
<dbReference type="GO" id="GO:0005886">
    <property type="term" value="C:plasma membrane"/>
    <property type="evidence" value="ECO:0007669"/>
    <property type="project" value="UniProtKB-ARBA"/>
</dbReference>